<comment type="caution">
    <text evidence="1">The sequence shown here is derived from an EMBL/GenBank/DDBJ whole genome shotgun (WGS) entry which is preliminary data.</text>
</comment>
<keyword evidence="2" id="KW-1185">Reference proteome</keyword>
<reference evidence="1 2" key="1">
    <citation type="submission" date="2018-09" db="EMBL/GenBank/DDBJ databases">
        <authorList>
            <person name="Zhu H."/>
        </authorList>
    </citation>
    <scope>NUCLEOTIDE SEQUENCE [LARGE SCALE GENOMIC DNA]</scope>
    <source>
        <strain evidence="1 2">K1S02-61</strain>
    </source>
</reference>
<sequence>MALAAWQPSCHAQQHGLPAEQWTPVDASVLVQARGGFRLSSGLELSLGIEREVSINGNVVSRTSLQLTDLSRMSAEQALQTSEALSSVRLVQNGHGNIYAVAMAPQTLGGTVIQNSLNDQLIRTHTVIHSSVNSMGLLKVLNFQDTLGNALARAAGPH</sequence>
<evidence type="ECO:0000313" key="2">
    <source>
        <dbReference type="Proteomes" id="UP000284006"/>
    </source>
</evidence>
<dbReference type="AlphaFoldDB" id="A0A418Y5U9"/>
<dbReference type="Proteomes" id="UP000284006">
    <property type="component" value="Unassembled WGS sequence"/>
</dbReference>
<dbReference type="OrthoDB" id="5956306at2"/>
<protein>
    <submittedName>
        <fullName evidence="1">Uncharacterized protein</fullName>
    </submittedName>
</protein>
<proteinExistence type="predicted"/>
<organism evidence="1 2">
    <name type="scientific">Massilia cavernae</name>
    <dbReference type="NCBI Taxonomy" id="2320864"/>
    <lineage>
        <taxon>Bacteria</taxon>
        <taxon>Pseudomonadati</taxon>
        <taxon>Pseudomonadota</taxon>
        <taxon>Betaproteobacteria</taxon>
        <taxon>Burkholderiales</taxon>
        <taxon>Oxalobacteraceae</taxon>
        <taxon>Telluria group</taxon>
        <taxon>Massilia</taxon>
    </lineage>
</organism>
<accession>A0A418Y5U9</accession>
<gene>
    <name evidence="1" type="ORF">D3872_05685</name>
</gene>
<dbReference type="EMBL" id="QYUP01000061">
    <property type="protein sequence ID" value="RJG22243.1"/>
    <property type="molecule type" value="Genomic_DNA"/>
</dbReference>
<evidence type="ECO:0000313" key="1">
    <source>
        <dbReference type="EMBL" id="RJG22243.1"/>
    </source>
</evidence>
<name>A0A418Y5U9_9BURK</name>